<dbReference type="SUPFAM" id="SSF55979">
    <property type="entry name" value="DNA clamp"/>
    <property type="match status" value="2"/>
</dbReference>
<keyword evidence="19" id="KW-1185">Reference proteome</keyword>
<evidence type="ECO:0000259" key="16">
    <source>
        <dbReference type="Pfam" id="PF02747"/>
    </source>
</evidence>
<dbReference type="CDD" id="cd00577">
    <property type="entry name" value="PCNA"/>
    <property type="match status" value="1"/>
</dbReference>
<keyword evidence="8 13" id="KW-0238">DNA-binding</keyword>
<feature type="region of interest" description="Disordered" evidence="14">
    <location>
        <begin position="1163"/>
        <end position="1182"/>
    </location>
</feature>
<dbReference type="SMART" id="SM00177">
    <property type="entry name" value="ARF"/>
    <property type="match status" value="1"/>
</dbReference>
<dbReference type="SUPFAM" id="SSF52058">
    <property type="entry name" value="L domain-like"/>
    <property type="match status" value="7"/>
</dbReference>
<dbReference type="PRINTS" id="PR00339">
    <property type="entry name" value="PCNACYCLIN"/>
</dbReference>
<gene>
    <name evidence="18" type="ORF">HID58_083819</name>
</gene>
<dbReference type="InterPro" id="IPR022649">
    <property type="entry name" value="Pr_cel_nuc_antig_C"/>
</dbReference>
<dbReference type="NCBIfam" id="TIGR00590">
    <property type="entry name" value="pcna"/>
    <property type="match status" value="1"/>
</dbReference>
<dbReference type="InterPro" id="IPR013210">
    <property type="entry name" value="LRR_N_plant-typ"/>
</dbReference>
<dbReference type="InterPro" id="IPR005225">
    <property type="entry name" value="Small_GTP-bd"/>
</dbReference>
<feature type="region of interest" description="Disordered" evidence="14">
    <location>
        <begin position="3174"/>
        <end position="3198"/>
    </location>
</feature>
<dbReference type="EMBL" id="JAGKQM010000018">
    <property type="protein sequence ID" value="KAH0866608.1"/>
    <property type="molecule type" value="Genomic_DNA"/>
</dbReference>
<dbReference type="InterPro" id="IPR001806">
    <property type="entry name" value="Small_GTPase"/>
</dbReference>
<dbReference type="InterPro" id="IPR022648">
    <property type="entry name" value="Pr_cel_nuc_antig_N"/>
</dbReference>
<evidence type="ECO:0000256" key="11">
    <source>
        <dbReference type="ARBA" id="ARBA00023180"/>
    </source>
</evidence>
<evidence type="ECO:0000256" key="7">
    <source>
        <dbReference type="ARBA" id="ARBA00022989"/>
    </source>
</evidence>
<evidence type="ECO:0000313" key="19">
    <source>
        <dbReference type="Proteomes" id="UP000824890"/>
    </source>
</evidence>
<evidence type="ECO:0000256" key="3">
    <source>
        <dbReference type="ARBA" id="ARBA00010462"/>
    </source>
</evidence>
<dbReference type="PROSITE" id="PS01251">
    <property type="entry name" value="PCNA_1"/>
    <property type="match status" value="1"/>
</dbReference>
<dbReference type="Pfam" id="PF02747">
    <property type="entry name" value="PCNA_C"/>
    <property type="match status" value="1"/>
</dbReference>
<comment type="subcellular location">
    <subcellularLocation>
        <location evidence="1">Cell membrane</location>
        <topology evidence="1">Single-pass type I membrane protein</topology>
    </subcellularLocation>
    <subcellularLocation>
        <location evidence="12">Nucleus</location>
    </subcellularLocation>
</comment>
<accession>A0ABQ7YH08</accession>
<comment type="function">
    <text evidence="12">This protein is an auxiliary protein of DNA polymerase delta and is involved in the control of eukaryotic DNA replication by increasing the polymerase's processivity during elongation of the leading strand.</text>
</comment>
<dbReference type="Pfam" id="PF00071">
    <property type="entry name" value="Ras"/>
    <property type="match status" value="1"/>
</dbReference>
<keyword evidence="9" id="KW-0472">Membrane</keyword>
<evidence type="ECO:0000259" key="15">
    <source>
        <dbReference type="Pfam" id="PF00705"/>
    </source>
</evidence>
<evidence type="ECO:0000259" key="17">
    <source>
        <dbReference type="Pfam" id="PF08263"/>
    </source>
</evidence>
<dbReference type="SMART" id="SM00368">
    <property type="entry name" value="LRR_RI"/>
    <property type="match status" value="10"/>
</dbReference>
<dbReference type="SUPFAM" id="SSF52047">
    <property type="entry name" value="RNI-like"/>
    <property type="match status" value="1"/>
</dbReference>
<dbReference type="HAMAP" id="MF_00317">
    <property type="entry name" value="DNApol_clamp_arch"/>
    <property type="match status" value="1"/>
</dbReference>
<dbReference type="InterPro" id="IPR003591">
    <property type="entry name" value="Leu-rich_rpt_typical-subtyp"/>
</dbReference>
<keyword evidence="4" id="KW-0433">Leucine-rich repeat</keyword>
<feature type="domain" description="Proliferating cell nuclear antigen PCNA N-terminal" evidence="15">
    <location>
        <begin position="1"/>
        <end position="125"/>
    </location>
</feature>
<feature type="domain" description="Leucine-rich repeat-containing N-terminal plant-type" evidence="17">
    <location>
        <begin position="2357"/>
        <end position="2402"/>
    </location>
</feature>
<protein>
    <recommendedName>
        <fullName evidence="12">DNA sliding clamp PCNA</fullName>
    </recommendedName>
</protein>
<dbReference type="PROSITE" id="PS51421">
    <property type="entry name" value="RAS"/>
    <property type="match status" value="1"/>
</dbReference>
<evidence type="ECO:0000256" key="14">
    <source>
        <dbReference type="SAM" id="MobiDB-lite"/>
    </source>
</evidence>
<keyword evidence="5" id="KW-0812">Transmembrane</keyword>
<dbReference type="SMART" id="SM00369">
    <property type="entry name" value="LRR_TYP"/>
    <property type="match status" value="31"/>
</dbReference>
<sequence>MLELRLVQGSLLKKVLESIKDLVNDANFDCSTTGFSLQAMDSSHVALVSLLLRSEGFEHYRCDRNLSMGMNLGNMSKMLKCAGNDDIITIKADDGGDTVTFMFESPKQDKIADFEMKLMDIDSEHLGIPDAEYHSIVRMPSNEFSRICKDLSTIGDTVVISVTKEGVKFSTAGDIGTANIVLRQNTTVDKPEDAIVIEMNEPVSLSFALRYMNSFTKATPLSDTVTISLSSELPVVVEYKVAEMVPNERNRRLSGNRTDWSLATLFKSYLKNLLDEGEEDSILKSWTRNGDCCIWERVKCSDAIGGHVVDLSLGRLIPVAFESETRSLNLSLFHSFPQLQSLNLSWNWFTGLSDHVHGYKSFGRLEKLITIDFSHNMFDNSIVPFLSAATSLRTLYLESNYMEGVFPPQGLANMTSLKVLNLKDNSFSFLSGQGLAEFRELEALDLSFNGVNDSEASHRCSMAKLKTLDLTYNLFSDFSQLKGLENLQELAVLRLRGNRFNHTLSTHGYSGICRLMNLRELDMSSNALTDLPYCLGNLTHLRTLDLSNNQLNGNLSSFVFGLPSELEYLSLLNNNFNGPFLLNSLANQTRITVFKLSSTVSTIQVQTESSWAASFQLKILHLSNCSLGSNMLGFLLQQHDLCFVDLSYNNLTGTFPAWLLKNNTHLQTILLSGNSFTKLQLPTLVHGLQVLDISSNMIFGSVQEDIGIVFPNLRYMNFSSNHFQGTIPSSIGEMKSLQVLDMSSNGLHGQLPKPFLVGCYSLKVLKLSNNQLQGGIFPNHANLTGLVGLYLDGNSFTGSLEMGLLKSKKLTLLDISDNMLSGMLPFWIGRMSSLAYLYMSGNQLKGPFLFQLQSRWLEVMDISHNSFSGPIPKNVNFPSLRELRLQNNEFTGSVPGNIFNAAALEVLDLRNNNFSGIVLNTVDEASKLRVLLLRNNSFQTHISEKICQLSEVGLLDLSHNRFKGVIPSCFANMSFGAEGYERVTSLVAVFDLSYITFLRNCQYASHLNLDDSVRNGYQAKPATIVDFLTKRRYEAYQGDILRYMHGLDLSSNELSGSIPDEIGDLQNIRSLNLSSNRLRGSIPDSISKLKGLESLDVSNNKLSGSIPPLIADLNSLGYFDVSFNNFSGEIPFKGHLVTFDVTSYRGNPLLCGFPTNRSCNLKRVTEPSESKRDKEEEEEEVGDGVMDMTHAGPVNGFIVLISWFIIFNASWMDSSANDSVGQPKEKKQMALVLFMIVTLMLQLQMKGCVGCLETERMGLLQLKSYLKNGFEVEEEGMMKSWSHDDPSSDCCHWKRVKCSDATGGRVVHLSLHRLTPANNEFKNQDLFDPINGHKSFQKLEKLRTLDFYYNRLNNSVFTFLSEARSLRTLNVSHNLLDGVFPPNVSIMTKLKTLDLSYNELSDASQIKVLKDMPMLQELDLSDNRFTDLDRLGYLEICALMNLRELDLSSNALTNTPYCLGNLSRLQTLDLSENQISGQLSSFVSGLPSALEYLSLLDNDFNSSFWFSSLANHTRLEVFMLSSKLGMIQAQAETSWLPTFQLKMLKLKNFNLGSTIPSFLVHQNDLRSIYITYSQLKGAFPDWLVQNNTRLEAIRLNNNLLTELRLPSRLVHGLQFLDVACNMIYDSLPEDIGIVFPHLKFMNFSSNHNNGTIPSSMGEMKSLEFLDMSSNRLYGQLPTTFLHGCHSLIALKLSNNHLQGEVFPRHANLTSLDLLFLDGNNFDGSLGKGLLNSKRLAVLDISDNSFSGALPYWIGKISYLSHLLMRGNKLKGQVPHQLQNLHLDVLDMSNNSFSGSIPRNLNVSSLTEVRLHSNEFIGSVPSYLFKAKVLQVLDLRHNSLSGMFLNTTIGNTSKLGVLLLGNNSFQTHIPGKICQLSKVGLLDLSHNKFKGAIPSCFGNMSFGAQTNNAIISPYRYGNIFSSFQSWHYPSALHFLDTEVELGLQPTPGTTVNFVSKSRYETYQGDILRYMYGLDLSSNQLSGEIPVEVWDLKNIRSLNFSSNRLIGSIPDSISKLENLESLDLSNNKLHGSIPPQLADLNSLGVFNISYNNLSGEIPFKGHLMTFDEKSYRGNPHLCGRPTNKSCNLEGATEPSASKRAKEEEEEGDDVMDMTHAGHVNGFIVLISWFIIFNASRMALSATETMGHPKFQMKGTVGCLETERAGLLQLKSYLKNLLDAGEEDSILKSWTRDGDCCIWERVERNEARQHNSSNKSIYFSFFSCLCLTVHTVLKVTLTAQLHDVVTLSRLMEVDTKNFTLMENKIESVKVGPIISLVLSGHDMKEPRVGPYLLRDGWLKSHGTFPLVLDVSWGEKITIMRTYERYWWWVKEKKQMALVLFMIVTVMLQLQMKGCVGCLETERMGLLQLKSYLKNDFEVEEESMMKSWSHEDPSSDCCQWERVKCSDATGGHVVHLSLDSLERYYDDLFDPINGHKSFQKLEKLRTLDFLDNRLNNSVFTFLSEARSLRTLNLSYNLLDGVFPPNGLENLVELEVLSLAGNTFNHAKFIQELDISDDKFTDLDSLGYLEICALLNLRELDLSFNALTNTPYCLANLSRLRTLELSENQISGDLSSFVPGLPSTLEYLSLFDNDFNGSFWFSSLVNHTRLTVFKLSSKVGKIQAQDESSWLPPFQLKMLKLKRFDLGSAIPSFLAHQHDLRFIHISYSQLTGPFPGWLVQNNTKLEAIILNNNFLTEFRLPTLVHGIQVLDISSNRIYGSLPKDIGVVFPHLKYINFSSNHNHGTIPSSMGEMRSLELLDMSYNRLYGQLPKTFLRGCYSLMMLRLSNNQLQGKVFPRHANLTSLVLLYLDGNSFDGSLGKGLLNSKRLDLLDISDNRFSGTIPFWIGKMSDLTHLYMKGNKLKGPLPHQLQNLQLQVVDISNNSFSGSIPENIAVSWLRDLRLHSNQFVGSVPSYLFKSEELQLLDLRHNNLSGMSLDTIGKTSNLRVLLLRNNSFRTHIPDMICQLSNVGLLDLSHNKFKGAIPSCFGKMSFGAQTYDSMFSLYDYSLEFSFFQSWSYTSALYLVDTVVQISLQTTPKTTVNFLSKSRYETYAGNILQDMYGLDLSSNQLSGEIPVEVWDLKNIISLNFSSNRLIGSIPGSISNLKNLESLDLSNNKLHGNIPPQLADLNNLGDFNVSYNNLSGEIPFKAHLVTFEATSYIGNPHLCGRPTNKSCNLEGATEPSASKRAKEEEEEGDGVMDMTHVGPVNGFIVSISWFIIFNASRMAATEPKIVLIGDSGVGKSNILSRFTRNEFCLESKSTIGVEFATRTLQVEGKTVKAQIWDTAGQERYRAITSAYYRGAVGALLVYDITKRQTFENVLRWLHELRDHADSNIVIMMAGNKSDLNHLRSVADEDGRSLAEKEGLSFLETSALEASNIEKAFQTILSEIYHIISKKALAAQEAAGNLPGQGTAINISESSVDNKKGCCSN</sequence>
<dbReference type="SUPFAM" id="SSF52540">
    <property type="entry name" value="P-loop containing nucleoside triphosphate hydrolases"/>
    <property type="match status" value="1"/>
</dbReference>
<evidence type="ECO:0000256" key="10">
    <source>
        <dbReference type="ARBA" id="ARBA00023170"/>
    </source>
</evidence>
<dbReference type="CDD" id="cd01868">
    <property type="entry name" value="Rab11_like"/>
    <property type="match status" value="1"/>
</dbReference>
<name>A0ABQ7YH08_BRANA</name>
<evidence type="ECO:0000313" key="18">
    <source>
        <dbReference type="EMBL" id="KAH0866608.1"/>
    </source>
</evidence>
<dbReference type="Pfam" id="PF08263">
    <property type="entry name" value="LRRNT_2"/>
    <property type="match status" value="4"/>
</dbReference>
<dbReference type="Pfam" id="PF12799">
    <property type="entry name" value="LRR_4"/>
    <property type="match status" value="1"/>
</dbReference>
<evidence type="ECO:0000256" key="12">
    <source>
        <dbReference type="RuleBase" id="RU000641"/>
    </source>
</evidence>
<feature type="domain" description="Proliferating cell nuclear antigen PCNA C-terminal" evidence="16">
    <location>
        <begin position="127"/>
        <end position="244"/>
    </location>
</feature>
<feature type="compositionally biased region" description="Basic and acidic residues" evidence="14">
    <location>
        <begin position="1163"/>
        <end position="1174"/>
    </location>
</feature>
<dbReference type="PROSITE" id="PS51420">
    <property type="entry name" value="RHO"/>
    <property type="match status" value="1"/>
</dbReference>
<keyword evidence="13" id="KW-0235">DNA replication</keyword>
<keyword evidence="10" id="KW-0675">Receptor</keyword>
<dbReference type="Pfam" id="PF13855">
    <property type="entry name" value="LRR_8"/>
    <property type="match status" value="4"/>
</dbReference>
<evidence type="ECO:0000256" key="9">
    <source>
        <dbReference type="ARBA" id="ARBA00023136"/>
    </source>
</evidence>
<organism evidence="18 19">
    <name type="scientific">Brassica napus</name>
    <name type="common">Rape</name>
    <dbReference type="NCBI Taxonomy" id="3708"/>
    <lineage>
        <taxon>Eukaryota</taxon>
        <taxon>Viridiplantae</taxon>
        <taxon>Streptophyta</taxon>
        <taxon>Embryophyta</taxon>
        <taxon>Tracheophyta</taxon>
        <taxon>Spermatophyta</taxon>
        <taxon>Magnoliopsida</taxon>
        <taxon>eudicotyledons</taxon>
        <taxon>Gunneridae</taxon>
        <taxon>Pentapetalae</taxon>
        <taxon>rosids</taxon>
        <taxon>malvids</taxon>
        <taxon>Brassicales</taxon>
        <taxon>Brassicaceae</taxon>
        <taxon>Brassiceae</taxon>
        <taxon>Brassica</taxon>
    </lineage>
</organism>
<dbReference type="InterPro" id="IPR051502">
    <property type="entry name" value="RLP_Defense_Trigger"/>
</dbReference>
<dbReference type="InterPro" id="IPR022659">
    <property type="entry name" value="Pr_cel_nuc_antig_CS"/>
</dbReference>
<evidence type="ECO:0000256" key="4">
    <source>
        <dbReference type="ARBA" id="ARBA00022614"/>
    </source>
</evidence>
<dbReference type="InterPro" id="IPR046938">
    <property type="entry name" value="DNA_clamp_sf"/>
</dbReference>
<dbReference type="SMART" id="SM00174">
    <property type="entry name" value="RHO"/>
    <property type="match status" value="1"/>
</dbReference>
<keyword evidence="6" id="KW-0677">Repeat</keyword>
<dbReference type="SMART" id="SM00173">
    <property type="entry name" value="RAS"/>
    <property type="match status" value="1"/>
</dbReference>
<dbReference type="SMART" id="SM00175">
    <property type="entry name" value="RAB"/>
    <property type="match status" value="1"/>
</dbReference>
<comment type="caution">
    <text evidence="18">The sequence shown here is derived from an EMBL/GenBank/DDBJ whole genome shotgun (WGS) entry which is preliminary data.</text>
</comment>
<dbReference type="Gene3D" id="3.80.10.10">
    <property type="entry name" value="Ribonuclease Inhibitor"/>
    <property type="match status" value="12"/>
</dbReference>
<dbReference type="SMART" id="SM00176">
    <property type="entry name" value="RAN"/>
    <property type="match status" value="1"/>
</dbReference>
<reference evidence="18 19" key="1">
    <citation type="submission" date="2021-05" db="EMBL/GenBank/DDBJ databases">
        <title>Genome Assembly of Synthetic Allotetraploid Brassica napus Reveals Homoeologous Exchanges between Subgenomes.</title>
        <authorList>
            <person name="Davis J.T."/>
        </authorList>
    </citation>
    <scope>NUCLEOTIDE SEQUENCE [LARGE SCALE GENOMIC DNA]</scope>
    <source>
        <strain evidence="19">cv. Da-Ae</strain>
        <tissue evidence="18">Seedling</tissue>
    </source>
</reference>
<comment type="similarity">
    <text evidence="3 13">Belongs to the PCNA family.</text>
</comment>
<proteinExistence type="inferred from homology"/>
<dbReference type="InterPro" id="IPR000730">
    <property type="entry name" value="Pr_cel_nuc_antig"/>
</dbReference>
<dbReference type="PROSITE" id="PS51450">
    <property type="entry name" value="LRR"/>
    <property type="match status" value="8"/>
</dbReference>
<keyword evidence="7" id="KW-1133">Transmembrane helix</keyword>
<dbReference type="InterPro" id="IPR027417">
    <property type="entry name" value="P-loop_NTPase"/>
</dbReference>
<dbReference type="SMART" id="SM00365">
    <property type="entry name" value="LRR_SD22"/>
    <property type="match status" value="13"/>
</dbReference>
<evidence type="ECO:0000256" key="1">
    <source>
        <dbReference type="ARBA" id="ARBA00004251"/>
    </source>
</evidence>
<dbReference type="InterPro" id="IPR001611">
    <property type="entry name" value="Leu-rich_rpt"/>
</dbReference>
<feature type="domain" description="Leucine-rich repeat-containing N-terminal plant-type" evidence="17">
    <location>
        <begin position="2158"/>
        <end position="2199"/>
    </location>
</feature>
<dbReference type="NCBIfam" id="TIGR00231">
    <property type="entry name" value="small_GTP"/>
    <property type="match status" value="1"/>
</dbReference>
<dbReference type="Proteomes" id="UP000824890">
    <property type="component" value="Unassembled WGS sequence"/>
</dbReference>
<comment type="similarity">
    <text evidence="2">Belongs to the RLP family.</text>
</comment>
<feature type="region of interest" description="Disordered" evidence="14">
    <location>
        <begin position="2080"/>
        <end position="2107"/>
    </location>
</feature>
<evidence type="ECO:0000256" key="6">
    <source>
        <dbReference type="ARBA" id="ARBA00022737"/>
    </source>
</evidence>
<dbReference type="Gene3D" id="3.40.50.300">
    <property type="entry name" value="P-loop containing nucleotide triphosphate hydrolases"/>
    <property type="match status" value="1"/>
</dbReference>
<keyword evidence="12" id="KW-0539">Nucleus</keyword>
<dbReference type="PRINTS" id="PR00019">
    <property type="entry name" value="LEURICHRPT"/>
</dbReference>
<dbReference type="PROSITE" id="PS51419">
    <property type="entry name" value="RAB"/>
    <property type="match status" value="1"/>
</dbReference>
<dbReference type="PANTHER" id="PTHR48062">
    <property type="entry name" value="RECEPTOR-LIKE PROTEIN 14"/>
    <property type="match status" value="1"/>
</dbReference>
<evidence type="ECO:0000256" key="2">
    <source>
        <dbReference type="ARBA" id="ARBA00009592"/>
    </source>
</evidence>
<dbReference type="InterPro" id="IPR025875">
    <property type="entry name" value="Leu-rich_rpt_4"/>
</dbReference>
<feature type="domain" description="Leucine-rich repeat-containing N-terminal plant-type" evidence="17">
    <location>
        <begin position="271"/>
        <end position="301"/>
    </location>
</feature>
<evidence type="ECO:0000256" key="13">
    <source>
        <dbReference type="RuleBase" id="RU003671"/>
    </source>
</evidence>
<dbReference type="Gene3D" id="3.70.10.10">
    <property type="match status" value="1"/>
</dbReference>
<feature type="domain" description="Leucine-rich repeat-containing N-terminal plant-type" evidence="17">
    <location>
        <begin position="1254"/>
        <end position="1299"/>
    </location>
</feature>
<evidence type="ECO:0000256" key="8">
    <source>
        <dbReference type="ARBA" id="ARBA00023125"/>
    </source>
</evidence>
<dbReference type="Pfam" id="PF00560">
    <property type="entry name" value="LRR_1"/>
    <property type="match status" value="13"/>
</dbReference>
<dbReference type="InterPro" id="IPR032675">
    <property type="entry name" value="LRR_dom_sf"/>
</dbReference>
<keyword evidence="11" id="KW-0325">Glycoprotein</keyword>
<dbReference type="PROSITE" id="PS00293">
    <property type="entry name" value="PCNA_2"/>
    <property type="match status" value="1"/>
</dbReference>
<dbReference type="PROSITE" id="PS51417">
    <property type="entry name" value="ARF"/>
    <property type="match status" value="1"/>
</dbReference>
<dbReference type="PANTHER" id="PTHR48062:SF63">
    <property type="entry name" value="RECEPTOR-LIKE PROTEIN 1"/>
    <property type="match status" value="1"/>
</dbReference>
<dbReference type="Pfam" id="PF00705">
    <property type="entry name" value="PCNA_N"/>
    <property type="match status" value="1"/>
</dbReference>
<evidence type="ECO:0000256" key="5">
    <source>
        <dbReference type="ARBA" id="ARBA00022692"/>
    </source>
</evidence>